<proteinExistence type="predicted"/>
<evidence type="ECO:0008006" key="2">
    <source>
        <dbReference type="Google" id="ProtNLM"/>
    </source>
</evidence>
<feature type="non-terminal residue" evidence="1">
    <location>
        <position position="1"/>
    </location>
</feature>
<dbReference type="InterPro" id="IPR023296">
    <property type="entry name" value="Glyco_hydro_beta-prop_sf"/>
</dbReference>
<organism evidence="1">
    <name type="scientific">marine metagenome</name>
    <dbReference type="NCBI Taxonomy" id="408172"/>
    <lineage>
        <taxon>unclassified sequences</taxon>
        <taxon>metagenomes</taxon>
        <taxon>ecological metagenomes</taxon>
    </lineage>
</organism>
<accession>A0A381YX21</accession>
<dbReference type="AlphaFoldDB" id="A0A381YX21"/>
<dbReference type="EMBL" id="UINC01019269">
    <property type="protein sequence ID" value="SVA81509.1"/>
    <property type="molecule type" value="Genomic_DNA"/>
</dbReference>
<dbReference type="Gene3D" id="2.115.10.20">
    <property type="entry name" value="Glycosyl hydrolase domain, family 43"/>
    <property type="match status" value="1"/>
</dbReference>
<name>A0A381YX21_9ZZZZ</name>
<reference evidence="1" key="1">
    <citation type="submission" date="2018-05" db="EMBL/GenBank/DDBJ databases">
        <authorList>
            <person name="Lanie J.A."/>
            <person name="Ng W.-L."/>
            <person name="Kazmierczak K.M."/>
            <person name="Andrzejewski T.M."/>
            <person name="Davidsen T.M."/>
            <person name="Wayne K.J."/>
            <person name="Tettelin H."/>
            <person name="Glass J.I."/>
            <person name="Rusch D."/>
            <person name="Podicherti R."/>
            <person name="Tsui H.-C.T."/>
            <person name="Winkler M.E."/>
        </authorList>
    </citation>
    <scope>NUCLEOTIDE SEQUENCE</scope>
</reference>
<protein>
    <recommendedName>
        <fullName evidence="2">Glycosyl hydrolase family 32 N-terminal domain-containing protein</fullName>
    </recommendedName>
</protein>
<sequence>NPAEGLFIHTVKRGGKYGRSVALATSRDFKNWTDYGLIFQSDDLDQKLGVENIKARLANASLRPPFHNDPNVYRVDVYNMGTFYYEGIYIGLPAMYHATGPVPNYPNTDGFHLVQLAMSRDLKNWKRLGDRRPFIGPSRIGSGAYDLTQILPPSAPVVRSDELWFYYTGLKYRASDNYVGDFPNGKHVRKPGLDPDSGAVCLAVLRLDGFISLDAGREGGSIRTVQFRVPEGKLLVNADAGLGRLQVEALDANGELVDESVPLNSDKTRYEVKWTKGGLAKLPGRVMSLRFKIQDASLYSFWFGERRGQ</sequence>
<evidence type="ECO:0000313" key="1">
    <source>
        <dbReference type="EMBL" id="SVA81509.1"/>
    </source>
</evidence>
<gene>
    <name evidence="1" type="ORF">METZ01_LOCUS134363</name>
</gene>
<dbReference type="SUPFAM" id="SSF75005">
    <property type="entry name" value="Arabinanase/levansucrase/invertase"/>
    <property type="match status" value="1"/>
</dbReference>